<keyword evidence="2" id="KW-0964">Secreted</keyword>
<dbReference type="Proteomes" id="UP000238650">
    <property type="component" value="Unassembled WGS sequence"/>
</dbReference>
<evidence type="ECO:0000256" key="3">
    <source>
        <dbReference type="ARBA" id="ARBA00022729"/>
    </source>
</evidence>
<dbReference type="InterPro" id="IPR019931">
    <property type="entry name" value="LPXTG_anchor"/>
</dbReference>
<gene>
    <name evidence="9" type="ORF">B4915_13840</name>
</gene>
<dbReference type="PROSITE" id="PS50847">
    <property type="entry name" value="GRAM_POS_ANCHORING"/>
    <property type="match status" value="1"/>
</dbReference>
<feature type="transmembrane region" description="Helical" evidence="6">
    <location>
        <begin position="652"/>
        <end position="670"/>
    </location>
</feature>
<accession>A0A2S9QK89</accession>
<evidence type="ECO:0000256" key="2">
    <source>
        <dbReference type="ARBA" id="ARBA00022525"/>
    </source>
</evidence>
<dbReference type="OrthoDB" id="128043at2"/>
<dbReference type="EMBL" id="MWZD01000024">
    <property type="protein sequence ID" value="PRI10003.1"/>
    <property type="molecule type" value="Genomic_DNA"/>
</dbReference>
<evidence type="ECO:0000313" key="10">
    <source>
        <dbReference type="Proteomes" id="UP000238650"/>
    </source>
</evidence>
<feature type="compositionally biased region" description="Gly residues" evidence="5">
    <location>
        <begin position="632"/>
        <end position="641"/>
    </location>
</feature>
<comment type="caution">
    <text evidence="9">The sequence shown here is derived from an EMBL/GenBank/DDBJ whole genome shotgun (WGS) entry which is preliminary data.</text>
</comment>
<evidence type="ECO:0000256" key="1">
    <source>
        <dbReference type="ARBA" id="ARBA00022512"/>
    </source>
</evidence>
<keyword evidence="10" id="KW-1185">Reference proteome</keyword>
<feature type="region of interest" description="Disordered" evidence="5">
    <location>
        <begin position="627"/>
        <end position="647"/>
    </location>
</feature>
<keyword evidence="6" id="KW-0812">Transmembrane</keyword>
<proteinExistence type="predicted"/>
<feature type="domain" description="Gram-positive cocci surface proteins LPxTG" evidence="8">
    <location>
        <begin position="643"/>
        <end position="678"/>
    </location>
</feature>
<keyword evidence="4" id="KW-0572">Peptidoglycan-anchor</keyword>
<name>A0A2S9QK89_9MICO</name>
<sequence>MPQAPSRAPHRAATLCTIAALTASALAFGAPAAALAQPGGQIRSLEDGQQLLGPVSSRPAFAVAEQTSNVAATTPVRFTVTGLDEVPGDQEFKLLLGAAGGGGWNQLGIVTADQIREDGGTISVPRSALTAGAHYLELSNYDVSTDHYDAKFRIIGSISVADAPAVTPDTVSLDLNGEKPAQLTLRSTRGLPEAQGFELRMLAPGAAEWAPQLQLTAAELALNDGAVTIPRDAFDTEGRYEVRITPMLDEANVLPSDFTLTATVLAGDFSAPTLAKPLTVTYADDTRPVPIRIEGTQRVPGDQMLNVNIRPAGIGAGPSEQWSVSLYELGWADGHLMIPRELLSDPGLYDVEITNWGIESQNYYPELVPLIHQIRVAEEPTISFLDADGVPESSRTVTAGADATVTVAIDGAVSAGSELGLAVESAEGIATTVGPISVPEGDHLGDGNSRHTVSLPAKLFTAQFGEPDTQLTVRAALTLGELPVIDVPQPALLSADTADAREAQEEEPAEPRRVTAALPVTVVAAAPPLALDRGAYTAAVRQAMPFSVLGLDGVPDDLPVTLRLTAHSGEVVWQSTIPAGATRDGATQTVPANTLALTGAESYRLTASVSAFDGEVTSASSPVTVTAAPVAGGPGGPGSQGGLPTTGAGDSAGLAALGLPLLAFGALLMLRARSRRTS</sequence>
<keyword evidence="6" id="KW-0472">Membrane</keyword>
<keyword evidence="6" id="KW-1133">Transmembrane helix</keyword>
<dbReference type="AlphaFoldDB" id="A0A2S9QK89"/>
<organism evidence="9 10">
    <name type="scientific">Leucobacter massiliensis</name>
    <dbReference type="NCBI Taxonomy" id="1686285"/>
    <lineage>
        <taxon>Bacteria</taxon>
        <taxon>Bacillati</taxon>
        <taxon>Actinomycetota</taxon>
        <taxon>Actinomycetes</taxon>
        <taxon>Micrococcales</taxon>
        <taxon>Microbacteriaceae</taxon>
        <taxon>Leucobacter</taxon>
    </lineage>
</organism>
<evidence type="ECO:0000256" key="7">
    <source>
        <dbReference type="SAM" id="SignalP"/>
    </source>
</evidence>
<evidence type="ECO:0000313" key="9">
    <source>
        <dbReference type="EMBL" id="PRI10003.1"/>
    </source>
</evidence>
<reference evidence="9 10" key="1">
    <citation type="journal article" date="2017" name="New Microbes New Infect">
        <title>Genome sequence of 'Leucobacter massiliensis' sp. nov. isolated from human pharynx after travel to the 2014 Hajj.</title>
        <authorList>
            <person name="Leangapichart T."/>
            <person name="Gautret P."/>
            <person name="Nguyen T.T."/>
            <person name="Armstrong N."/>
            <person name="Rolain J.M."/>
        </authorList>
    </citation>
    <scope>NUCLEOTIDE SEQUENCE [LARGE SCALE GENOMIC DNA]</scope>
    <source>
        <strain evidence="9 10">122RC15</strain>
    </source>
</reference>
<feature type="signal peptide" evidence="7">
    <location>
        <begin position="1"/>
        <end position="36"/>
    </location>
</feature>
<keyword evidence="3 7" id="KW-0732">Signal</keyword>
<feature type="chain" id="PRO_5015443998" description="Gram-positive cocci surface proteins LPxTG domain-containing protein" evidence="7">
    <location>
        <begin position="37"/>
        <end position="678"/>
    </location>
</feature>
<evidence type="ECO:0000256" key="6">
    <source>
        <dbReference type="SAM" id="Phobius"/>
    </source>
</evidence>
<dbReference type="RefSeq" id="WP_105806420.1">
    <property type="nucleotide sequence ID" value="NZ_MWZD01000024.1"/>
</dbReference>
<protein>
    <recommendedName>
        <fullName evidence="8">Gram-positive cocci surface proteins LPxTG domain-containing protein</fullName>
    </recommendedName>
</protein>
<evidence type="ECO:0000259" key="8">
    <source>
        <dbReference type="PROSITE" id="PS50847"/>
    </source>
</evidence>
<evidence type="ECO:0000256" key="5">
    <source>
        <dbReference type="SAM" id="MobiDB-lite"/>
    </source>
</evidence>
<keyword evidence="1" id="KW-0134">Cell wall</keyword>
<evidence type="ECO:0000256" key="4">
    <source>
        <dbReference type="ARBA" id="ARBA00023088"/>
    </source>
</evidence>